<gene>
    <name evidence="2" type="ORF">KC19_9G060000</name>
</gene>
<dbReference type="InterPro" id="IPR050796">
    <property type="entry name" value="SCF_F-box_component"/>
</dbReference>
<evidence type="ECO:0000313" key="2">
    <source>
        <dbReference type="EMBL" id="KAG0561376.1"/>
    </source>
</evidence>
<dbReference type="InterPro" id="IPR011043">
    <property type="entry name" value="Gal_Oxase/kelch_b-propeller"/>
</dbReference>
<protein>
    <recommendedName>
        <fullName evidence="4">F-box domain-containing protein</fullName>
    </recommendedName>
</protein>
<feature type="region of interest" description="Disordered" evidence="1">
    <location>
        <begin position="1"/>
        <end position="36"/>
    </location>
</feature>
<accession>A0A8T0GP60</accession>
<dbReference type="AlphaFoldDB" id="A0A8T0GP60"/>
<dbReference type="EMBL" id="CM026430">
    <property type="protein sequence ID" value="KAG0561376.1"/>
    <property type="molecule type" value="Genomic_DNA"/>
</dbReference>
<dbReference type="Proteomes" id="UP000822688">
    <property type="component" value="Chromosome 9"/>
</dbReference>
<evidence type="ECO:0000313" key="3">
    <source>
        <dbReference type="Proteomes" id="UP000822688"/>
    </source>
</evidence>
<name>A0A8T0GP60_CERPU</name>
<keyword evidence="3" id="KW-1185">Reference proteome</keyword>
<organism evidence="2 3">
    <name type="scientific">Ceratodon purpureus</name>
    <name type="common">Fire moss</name>
    <name type="synonym">Dicranum purpureum</name>
    <dbReference type="NCBI Taxonomy" id="3225"/>
    <lineage>
        <taxon>Eukaryota</taxon>
        <taxon>Viridiplantae</taxon>
        <taxon>Streptophyta</taxon>
        <taxon>Embryophyta</taxon>
        <taxon>Bryophyta</taxon>
        <taxon>Bryophytina</taxon>
        <taxon>Bryopsida</taxon>
        <taxon>Dicranidae</taxon>
        <taxon>Pseudoditrichales</taxon>
        <taxon>Ditrichaceae</taxon>
        <taxon>Ceratodon</taxon>
    </lineage>
</organism>
<feature type="compositionally biased region" description="Basic and acidic residues" evidence="1">
    <location>
        <begin position="1"/>
        <end position="34"/>
    </location>
</feature>
<sequence length="423" mass="48612">MAGNKGKEVARNHSLRGETHTTRTRTADKKKNARFDGASASTATDCANTSLDKDLWGTLQHHICLAEYVYSKLPFEEFFTLRTVCKDWYNIACKRLALKERIHKPYFTLLTKGIFGHLDGILSYNARSRAWEWRESSVCTSLWRFAGTGGGDVVFCSGDLLLIMSLLGDISPNNVYWDSRFFRELPAPPIPHNDKDKTIFGIMRVESERGSFNKEFMVVPASQGFDTQVYDSRTREWETKPCRPKPETRGEIQGSTGSAYYNGRMYISTEYKREIFVYDFERFSWSSLKSPCKWISKQRQHYCLDTLGIWHGRLFDVAEDSKPGSHVQGSLCVWELVDETTHEWEVYDRLPKDLYSWLRSNKGFLPPSPKVADVTVQASFCGDYMLVYTWDYENRTGSGRFCLFNMGSKNWQKLKVPAGTVAT</sequence>
<reference evidence="2" key="1">
    <citation type="submission" date="2020-06" db="EMBL/GenBank/DDBJ databases">
        <title>WGS assembly of Ceratodon purpureus strain R40.</title>
        <authorList>
            <person name="Carey S.B."/>
            <person name="Jenkins J."/>
            <person name="Shu S."/>
            <person name="Lovell J.T."/>
            <person name="Sreedasyam A."/>
            <person name="Maumus F."/>
            <person name="Tiley G.P."/>
            <person name="Fernandez-Pozo N."/>
            <person name="Barry K."/>
            <person name="Chen C."/>
            <person name="Wang M."/>
            <person name="Lipzen A."/>
            <person name="Daum C."/>
            <person name="Saski C.A."/>
            <person name="Payton A.C."/>
            <person name="Mcbreen J.C."/>
            <person name="Conrad R.E."/>
            <person name="Kollar L.M."/>
            <person name="Olsson S."/>
            <person name="Huttunen S."/>
            <person name="Landis J.B."/>
            <person name="Wickett N.J."/>
            <person name="Johnson M.G."/>
            <person name="Rensing S.A."/>
            <person name="Grimwood J."/>
            <person name="Schmutz J."/>
            <person name="Mcdaniel S.F."/>
        </authorList>
    </citation>
    <scope>NUCLEOTIDE SEQUENCE</scope>
    <source>
        <strain evidence="2">R40</strain>
    </source>
</reference>
<dbReference type="PANTHER" id="PTHR31672:SF2">
    <property type="entry name" value="F-BOX DOMAIN-CONTAINING PROTEIN"/>
    <property type="match status" value="1"/>
</dbReference>
<evidence type="ECO:0000256" key="1">
    <source>
        <dbReference type="SAM" id="MobiDB-lite"/>
    </source>
</evidence>
<dbReference type="PANTHER" id="PTHR31672">
    <property type="entry name" value="BNACNNG10540D PROTEIN"/>
    <property type="match status" value="1"/>
</dbReference>
<dbReference type="InterPro" id="IPR015915">
    <property type="entry name" value="Kelch-typ_b-propeller"/>
</dbReference>
<proteinExistence type="predicted"/>
<dbReference type="SUPFAM" id="SSF50965">
    <property type="entry name" value="Galactose oxidase, central domain"/>
    <property type="match status" value="1"/>
</dbReference>
<evidence type="ECO:0008006" key="4">
    <source>
        <dbReference type="Google" id="ProtNLM"/>
    </source>
</evidence>
<dbReference type="Gene3D" id="2.120.10.80">
    <property type="entry name" value="Kelch-type beta propeller"/>
    <property type="match status" value="1"/>
</dbReference>
<comment type="caution">
    <text evidence="2">The sequence shown here is derived from an EMBL/GenBank/DDBJ whole genome shotgun (WGS) entry which is preliminary data.</text>
</comment>